<sequence>MAGLSTRTIALCAISATITIATITWLRMKEKKKLKAANEESLQNQQELEQKSSSNQLYSIPVGSEKSDRHISLSEQEITKILLLKTEENNHIARKCHNAHEKGEFFQVYIENNSEIPSEAENPQQMDVLEVTRKKEFTLPEMIIKYSRESELSNKTLKNGQKHNEENSRENISVNLKNLALDNKSLVSFQESLSLSKGKNVNKEIFDPVEINSQKGNDETLTKNIKADIRPIVGKETVVRTEIVATNPAETKTMKLVRMSLNKTESVRALTEKITGYYSFSIFSKIAALEIANDKPGLRILRTFLVSENQSIVDYKMRTFMSETDLHSNVPELLQEAVVDHLIRQDSQGRDNTNMHTLCAQFRSDEIYGNCRMRVDEKDNEAKAQVEQTVKLELQSSPTEGLANNYRKQATTTVANEKYNVTEVKKMQNVSLRGNSELETELQSPPTESLAHSYKTQTTTTVVDAKHNIAAVWETLIVNLRGNSGMKTEQVQLSPLTVGEKHIEAEIHKVSSTNLENDLKINIGQYLHSSPVKSIHTAFSDNTKQTFDFDKIFSYKNLKIEKPDNFGSYNFDNSSSLWDASNVLNEMNPESPFHVPLSDGQNEGSTDRGTVDSDFKPTESPQVESAIIVYEFEVSQDLCSRLIGHKKKHFNRIKRRSNTNISFKRHPLDPNFKFCAVEGTENNINTALRLIRKRFPVNHYPDVTLTQVNVPMTCDIPIPESLQGKYSDGSVAVMHKITKWAICAQTTTGIKTQFLAS</sequence>
<evidence type="ECO:0000313" key="6">
    <source>
        <dbReference type="RefSeq" id="XP_022248437.1"/>
    </source>
</evidence>
<evidence type="ECO:0000256" key="1">
    <source>
        <dbReference type="PROSITE-ProRule" id="PRU00117"/>
    </source>
</evidence>
<keyword evidence="3" id="KW-0812">Transmembrane</keyword>
<dbReference type="InterPro" id="IPR036612">
    <property type="entry name" value="KH_dom_type_1_sf"/>
</dbReference>
<organism evidence="5 6">
    <name type="scientific">Limulus polyphemus</name>
    <name type="common">Atlantic horseshoe crab</name>
    <dbReference type="NCBI Taxonomy" id="6850"/>
    <lineage>
        <taxon>Eukaryota</taxon>
        <taxon>Metazoa</taxon>
        <taxon>Ecdysozoa</taxon>
        <taxon>Arthropoda</taxon>
        <taxon>Chelicerata</taxon>
        <taxon>Merostomata</taxon>
        <taxon>Xiphosura</taxon>
        <taxon>Limulidae</taxon>
        <taxon>Limulus</taxon>
    </lineage>
</organism>
<dbReference type="CDD" id="cd22395">
    <property type="entry name" value="KH-I_AKAP1"/>
    <property type="match status" value="1"/>
</dbReference>
<dbReference type="GeneID" id="111087138"/>
<gene>
    <name evidence="6" type="primary">LOC111087138</name>
</gene>
<feature type="transmembrane region" description="Helical" evidence="3">
    <location>
        <begin position="6"/>
        <end position="26"/>
    </location>
</feature>
<keyword evidence="5" id="KW-1185">Reference proteome</keyword>
<dbReference type="Pfam" id="PF00013">
    <property type="entry name" value="KH_1"/>
    <property type="match status" value="1"/>
</dbReference>
<feature type="region of interest" description="Disordered" evidence="2">
    <location>
        <begin position="589"/>
        <end position="618"/>
    </location>
</feature>
<dbReference type="PROSITE" id="PS50084">
    <property type="entry name" value="KH_TYPE_1"/>
    <property type="match status" value="1"/>
</dbReference>
<protein>
    <submittedName>
        <fullName evidence="6">Uncharacterized protein LOC111087138</fullName>
    </submittedName>
</protein>
<evidence type="ECO:0000256" key="2">
    <source>
        <dbReference type="SAM" id="MobiDB-lite"/>
    </source>
</evidence>
<accession>A0ABM1SXT1</accession>
<evidence type="ECO:0000313" key="5">
    <source>
        <dbReference type="Proteomes" id="UP000694941"/>
    </source>
</evidence>
<dbReference type="InterPro" id="IPR047368">
    <property type="entry name" value="KH-I_AKAP1"/>
</dbReference>
<proteinExistence type="predicted"/>
<dbReference type="RefSeq" id="XP_022248437.1">
    <property type="nucleotide sequence ID" value="XM_022392729.1"/>
</dbReference>
<dbReference type="Gene3D" id="3.30.1370.10">
    <property type="entry name" value="K Homology domain, type 1"/>
    <property type="match status" value="1"/>
</dbReference>
<dbReference type="InterPro" id="IPR004088">
    <property type="entry name" value="KH_dom_type_1"/>
</dbReference>
<evidence type="ECO:0000259" key="4">
    <source>
        <dbReference type="Pfam" id="PF00013"/>
    </source>
</evidence>
<keyword evidence="3" id="KW-0472">Membrane</keyword>
<dbReference type="Proteomes" id="UP000694941">
    <property type="component" value="Unplaced"/>
</dbReference>
<keyword evidence="3" id="KW-1133">Transmembrane helix</keyword>
<dbReference type="SUPFAM" id="SSF54791">
    <property type="entry name" value="Eukaryotic type KH-domain (KH-domain type I)"/>
    <property type="match status" value="1"/>
</dbReference>
<feature type="domain" description="K Homology" evidence="4">
    <location>
        <begin position="630"/>
        <end position="692"/>
    </location>
</feature>
<reference evidence="6" key="1">
    <citation type="submission" date="2025-08" db="UniProtKB">
        <authorList>
            <consortium name="RefSeq"/>
        </authorList>
    </citation>
    <scope>IDENTIFICATION</scope>
    <source>
        <tissue evidence="6">Muscle</tissue>
    </source>
</reference>
<name>A0ABM1SXT1_LIMPO</name>
<feature type="compositionally biased region" description="Basic and acidic residues" evidence="2">
    <location>
        <begin position="605"/>
        <end position="617"/>
    </location>
</feature>
<evidence type="ECO:0000256" key="3">
    <source>
        <dbReference type="SAM" id="Phobius"/>
    </source>
</evidence>
<keyword evidence="1" id="KW-0694">RNA-binding</keyword>